<evidence type="ECO:0000313" key="1">
    <source>
        <dbReference type="EMBL" id="KAL0445932.1"/>
    </source>
</evidence>
<accession>A0AAW2WVM9</accession>
<protein>
    <recommendedName>
        <fullName evidence="2">Retrotransposon Copia-like N-terminal domain-containing protein</fullName>
    </recommendedName>
</protein>
<reference evidence="1" key="2">
    <citation type="journal article" date="2024" name="Plant">
        <title>Genomic evolution and insights into agronomic trait innovations of Sesamum species.</title>
        <authorList>
            <person name="Miao H."/>
            <person name="Wang L."/>
            <person name="Qu L."/>
            <person name="Liu H."/>
            <person name="Sun Y."/>
            <person name="Le M."/>
            <person name="Wang Q."/>
            <person name="Wei S."/>
            <person name="Zheng Y."/>
            <person name="Lin W."/>
            <person name="Duan Y."/>
            <person name="Cao H."/>
            <person name="Xiong S."/>
            <person name="Wang X."/>
            <person name="Wei L."/>
            <person name="Li C."/>
            <person name="Ma Q."/>
            <person name="Ju M."/>
            <person name="Zhao R."/>
            <person name="Li G."/>
            <person name="Mu C."/>
            <person name="Tian Q."/>
            <person name="Mei H."/>
            <person name="Zhang T."/>
            <person name="Gao T."/>
            <person name="Zhang H."/>
        </authorList>
    </citation>
    <scope>NUCLEOTIDE SEQUENCE</scope>
    <source>
        <strain evidence="1">KEN1</strain>
    </source>
</reference>
<name>A0AAW2WVM9_9LAMI</name>
<sequence length="201" mass="23181">MYLDQSGFDFSRPFIHSNGVRKLPLPKCGLTSRGTLGLRKSCTIVVNKEITLVVFLSHKSWRATIEGMEITLMDPKPLRKWFPKTPLESDMFKNPLTMILKTNKFNGTNYNDWLRNLRIVLDFENQGYILNEPPQSALPEDSSPEQRLANGMKITGSDIQKQYDRLNDVSSIMLRMSDVYAVSDRRIRYAAIKSILWDQAY</sequence>
<organism evidence="1">
    <name type="scientific">Sesamum latifolium</name>
    <dbReference type="NCBI Taxonomy" id="2727402"/>
    <lineage>
        <taxon>Eukaryota</taxon>
        <taxon>Viridiplantae</taxon>
        <taxon>Streptophyta</taxon>
        <taxon>Embryophyta</taxon>
        <taxon>Tracheophyta</taxon>
        <taxon>Spermatophyta</taxon>
        <taxon>Magnoliopsida</taxon>
        <taxon>eudicotyledons</taxon>
        <taxon>Gunneridae</taxon>
        <taxon>Pentapetalae</taxon>
        <taxon>asterids</taxon>
        <taxon>lamiids</taxon>
        <taxon>Lamiales</taxon>
        <taxon>Pedaliaceae</taxon>
        <taxon>Sesamum</taxon>
    </lineage>
</organism>
<gene>
    <name evidence="1" type="ORF">Slati_1721100</name>
</gene>
<comment type="caution">
    <text evidence="1">The sequence shown here is derived from an EMBL/GenBank/DDBJ whole genome shotgun (WGS) entry which is preliminary data.</text>
</comment>
<dbReference type="AlphaFoldDB" id="A0AAW2WVM9"/>
<reference evidence="1" key="1">
    <citation type="submission" date="2020-06" db="EMBL/GenBank/DDBJ databases">
        <authorList>
            <person name="Li T."/>
            <person name="Hu X."/>
            <person name="Zhang T."/>
            <person name="Song X."/>
            <person name="Zhang H."/>
            <person name="Dai N."/>
            <person name="Sheng W."/>
            <person name="Hou X."/>
            <person name="Wei L."/>
        </authorList>
    </citation>
    <scope>NUCLEOTIDE SEQUENCE</scope>
    <source>
        <strain evidence="1">KEN1</strain>
        <tissue evidence="1">Leaf</tissue>
    </source>
</reference>
<proteinExistence type="predicted"/>
<dbReference type="EMBL" id="JACGWN010000006">
    <property type="protein sequence ID" value="KAL0445932.1"/>
    <property type="molecule type" value="Genomic_DNA"/>
</dbReference>
<evidence type="ECO:0008006" key="2">
    <source>
        <dbReference type="Google" id="ProtNLM"/>
    </source>
</evidence>